<evidence type="ECO:0000313" key="2">
    <source>
        <dbReference type="Proteomes" id="UP000003250"/>
    </source>
</evidence>
<gene>
    <name evidence="1" type="ORF">MAXJ12_27488</name>
</gene>
<proteinExistence type="predicted"/>
<reference evidence="1 2" key="1">
    <citation type="journal article" date="2012" name="J. Bacteriol.">
        <title>Draft Genome Sequence of Mesorhizobium alhagi CCNWXJ12-2T, a Novel Salt-Resistant Species Isolated from the Desert of Northwestern China.</title>
        <authorList>
            <person name="Zhou M."/>
            <person name="Chen W."/>
            <person name="Chen H."/>
            <person name="Wei G."/>
        </authorList>
    </citation>
    <scope>NUCLEOTIDE SEQUENCE [LARGE SCALE GENOMIC DNA]</scope>
    <source>
        <strain evidence="1 2">CCNWXJ12-2</strain>
    </source>
</reference>
<dbReference type="EMBL" id="AHAM01000243">
    <property type="protein sequence ID" value="EHK53982.1"/>
    <property type="molecule type" value="Genomic_DNA"/>
</dbReference>
<keyword evidence="2" id="KW-1185">Reference proteome</keyword>
<evidence type="ECO:0000313" key="1">
    <source>
        <dbReference type="EMBL" id="EHK53982.1"/>
    </source>
</evidence>
<organism evidence="1 2">
    <name type="scientific">Mesorhizobium alhagi CCNWXJ12-2</name>
    <dbReference type="NCBI Taxonomy" id="1107882"/>
    <lineage>
        <taxon>Bacteria</taxon>
        <taxon>Pseudomonadati</taxon>
        <taxon>Pseudomonadota</taxon>
        <taxon>Alphaproteobacteria</taxon>
        <taxon>Hyphomicrobiales</taxon>
        <taxon>Phyllobacteriaceae</taxon>
        <taxon>Allomesorhizobium</taxon>
    </lineage>
</organism>
<sequence length="83" mass="8968">MAAGTSPINPDTQASFCQDQVAFMFKTEPQYVTTRERMVAADGSTTIDVTVDRGNEGVKTYKCRLDAGNRFIDVIASTSEGAL</sequence>
<protein>
    <submittedName>
        <fullName evidence="1">Uncharacterized protein</fullName>
    </submittedName>
</protein>
<dbReference type="AlphaFoldDB" id="H0HZ63"/>
<dbReference type="Proteomes" id="UP000003250">
    <property type="component" value="Unassembled WGS sequence"/>
</dbReference>
<accession>H0HZ63</accession>
<dbReference type="PATRIC" id="fig|1107882.3.peg.5318"/>
<name>H0HZ63_9HYPH</name>